<dbReference type="Gene3D" id="3.40.50.300">
    <property type="entry name" value="P-loop containing nucleotide triphosphate hydrolases"/>
    <property type="match status" value="1"/>
</dbReference>
<evidence type="ECO:0000256" key="3">
    <source>
        <dbReference type="ARBA" id="ARBA00005842"/>
    </source>
</evidence>
<feature type="site" description="Interaction with substrate tRNA" evidence="10">
    <location>
        <position position="104"/>
    </location>
</feature>
<feature type="site" description="Interaction with substrate tRNA" evidence="10">
    <location>
        <position position="126"/>
    </location>
</feature>
<feature type="region of interest" description="Interaction with substrate tRNA" evidence="10">
    <location>
        <begin position="38"/>
        <end position="41"/>
    </location>
</feature>
<dbReference type="RefSeq" id="WP_055425721.1">
    <property type="nucleotide sequence ID" value="NZ_FCOR01000008.1"/>
</dbReference>
<dbReference type="AlphaFoldDB" id="A0A0X3AQ56"/>
<dbReference type="GO" id="GO:0006400">
    <property type="term" value="P:tRNA modification"/>
    <property type="evidence" value="ECO:0007669"/>
    <property type="project" value="TreeGrafter"/>
</dbReference>
<dbReference type="InterPro" id="IPR027417">
    <property type="entry name" value="P-loop_NTPase"/>
</dbReference>
<dbReference type="OrthoDB" id="9776390at2"/>
<keyword evidence="5 10" id="KW-0819">tRNA processing</keyword>
<comment type="similarity">
    <text evidence="3 10 13">Belongs to the IPP transferase family.</text>
</comment>
<evidence type="ECO:0000256" key="2">
    <source>
        <dbReference type="ARBA" id="ARBA00003213"/>
    </source>
</evidence>
<organism evidence="14 15">
    <name type="scientific">Apibacter mensalis</name>
    <dbReference type="NCBI Taxonomy" id="1586267"/>
    <lineage>
        <taxon>Bacteria</taxon>
        <taxon>Pseudomonadati</taxon>
        <taxon>Bacteroidota</taxon>
        <taxon>Flavobacteriia</taxon>
        <taxon>Flavobacteriales</taxon>
        <taxon>Weeksellaceae</taxon>
        <taxon>Apibacter</taxon>
    </lineage>
</organism>
<name>A0A0X3AQ56_9FLAO</name>
<dbReference type="Gene3D" id="1.10.20.140">
    <property type="match status" value="1"/>
</dbReference>
<dbReference type="InterPro" id="IPR039657">
    <property type="entry name" value="Dimethylallyltransferase"/>
</dbReference>
<evidence type="ECO:0000256" key="12">
    <source>
        <dbReference type="RuleBase" id="RU003784"/>
    </source>
</evidence>
<dbReference type="PANTHER" id="PTHR11088">
    <property type="entry name" value="TRNA DIMETHYLALLYLTRANSFERASE"/>
    <property type="match status" value="1"/>
</dbReference>
<gene>
    <name evidence="10" type="primary">miaA</name>
    <name evidence="14" type="ORF">Ga0061079_10830</name>
</gene>
<evidence type="ECO:0000256" key="4">
    <source>
        <dbReference type="ARBA" id="ARBA00022679"/>
    </source>
</evidence>
<evidence type="ECO:0000256" key="7">
    <source>
        <dbReference type="ARBA" id="ARBA00022840"/>
    </source>
</evidence>
<accession>A0A0X3AQ56</accession>
<evidence type="ECO:0000256" key="8">
    <source>
        <dbReference type="ARBA" id="ARBA00022842"/>
    </source>
</evidence>
<dbReference type="NCBIfam" id="TIGR00174">
    <property type="entry name" value="miaA"/>
    <property type="match status" value="1"/>
</dbReference>
<comment type="caution">
    <text evidence="10">Lacks conserved residue(s) required for the propagation of feature annotation.</text>
</comment>
<dbReference type="STRING" id="1586267.GCA_001418685_01391"/>
<keyword evidence="8 10" id="KW-0460">Magnesium</keyword>
<dbReference type="EMBL" id="FCOR01000008">
    <property type="protein sequence ID" value="CVK16530.1"/>
    <property type="molecule type" value="Genomic_DNA"/>
</dbReference>
<dbReference type="GO" id="GO:0005524">
    <property type="term" value="F:ATP binding"/>
    <property type="evidence" value="ECO:0007669"/>
    <property type="project" value="UniProtKB-UniRule"/>
</dbReference>
<keyword evidence="15" id="KW-1185">Reference proteome</keyword>
<dbReference type="EC" id="2.5.1.75" evidence="10"/>
<evidence type="ECO:0000256" key="13">
    <source>
        <dbReference type="RuleBase" id="RU003785"/>
    </source>
</evidence>
<comment type="function">
    <text evidence="2 10 12">Catalyzes the transfer of a dimethylallyl group onto the adenine at position 37 in tRNAs that read codons beginning with uridine, leading to the formation of N6-(dimethylallyl)adenosine (i(6)A).</text>
</comment>
<keyword evidence="6 10" id="KW-0547">Nucleotide-binding</keyword>
<evidence type="ECO:0000256" key="5">
    <source>
        <dbReference type="ARBA" id="ARBA00022694"/>
    </source>
</evidence>
<evidence type="ECO:0000313" key="15">
    <source>
        <dbReference type="Proteomes" id="UP000182761"/>
    </source>
</evidence>
<sequence>MNKNSKILFSIVGPTGIGKTTLSIILAQHLKTEIISCDSRQFYKELNIGTAAPTPEELSLVPHHFIGNLSINQDYSVGDFEKDALGKIFELFNTFDQLIMVGGSGLYEKAVNEGIDTFPDIDAHIRQELVVEMQEKGLSNLIDELKKNDPKYYSQVDLNNPVRVLRALEIFRGTGKPYSSFRNNLIKKRNFTSVKIGLTASRDIIYDRINKRVDLMMEKGLLNEVISLQSYRHKNALQTVGYKEIFEYLDGNISLEFATNEIKKNSRRYAKRQLTWYRRDNSVNWFDYCNIQEIVDFVTKKISQ</sequence>
<protein>
    <recommendedName>
        <fullName evidence="10">tRNA dimethylallyltransferase</fullName>
        <ecNumber evidence="10">2.5.1.75</ecNumber>
    </recommendedName>
    <alternativeName>
        <fullName evidence="10">Dimethylallyl diphosphate:tRNA dimethylallyltransferase</fullName>
        <shortName evidence="10">DMAPP:tRNA dimethylallyltransferase</shortName>
        <shortName evidence="10">DMATase</shortName>
    </alternativeName>
    <alternativeName>
        <fullName evidence="10">Isopentenyl-diphosphate:tRNA isopentenyltransferase</fullName>
        <shortName evidence="10">IPP transferase</shortName>
        <shortName evidence="10">IPPT</shortName>
        <shortName evidence="10">IPTase</shortName>
    </alternativeName>
</protein>
<feature type="binding site" evidence="10">
    <location>
        <begin position="15"/>
        <end position="20"/>
    </location>
    <ligand>
        <name>substrate</name>
    </ligand>
</feature>
<dbReference type="GO" id="GO:0052381">
    <property type="term" value="F:tRNA dimethylallyltransferase activity"/>
    <property type="evidence" value="ECO:0007669"/>
    <property type="project" value="UniProtKB-UniRule"/>
</dbReference>
<evidence type="ECO:0000256" key="9">
    <source>
        <dbReference type="ARBA" id="ARBA00049563"/>
    </source>
</evidence>
<evidence type="ECO:0000313" key="14">
    <source>
        <dbReference type="EMBL" id="CVK16530.1"/>
    </source>
</evidence>
<comment type="cofactor">
    <cofactor evidence="1 10">
        <name>Mg(2+)</name>
        <dbReference type="ChEBI" id="CHEBI:18420"/>
    </cofactor>
</comment>
<dbReference type="PANTHER" id="PTHR11088:SF60">
    <property type="entry name" value="TRNA DIMETHYLALLYLTRANSFERASE"/>
    <property type="match status" value="1"/>
</dbReference>
<evidence type="ECO:0000256" key="6">
    <source>
        <dbReference type="ARBA" id="ARBA00022741"/>
    </source>
</evidence>
<keyword evidence="4 10" id="KW-0808">Transferase</keyword>
<evidence type="ECO:0000256" key="11">
    <source>
        <dbReference type="RuleBase" id="RU003783"/>
    </source>
</evidence>
<proteinExistence type="inferred from homology"/>
<dbReference type="SUPFAM" id="SSF52540">
    <property type="entry name" value="P-loop containing nucleoside triphosphate hydrolases"/>
    <property type="match status" value="2"/>
</dbReference>
<dbReference type="Pfam" id="PF01715">
    <property type="entry name" value="IPPT"/>
    <property type="match status" value="1"/>
</dbReference>
<keyword evidence="7 10" id="KW-0067">ATP-binding</keyword>
<dbReference type="InterPro" id="IPR018022">
    <property type="entry name" value="IPT"/>
</dbReference>
<comment type="catalytic activity">
    <reaction evidence="9 10 11">
        <text>adenosine(37) in tRNA + dimethylallyl diphosphate = N(6)-dimethylallyladenosine(37) in tRNA + diphosphate</text>
        <dbReference type="Rhea" id="RHEA:26482"/>
        <dbReference type="Rhea" id="RHEA-COMP:10162"/>
        <dbReference type="Rhea" id="RHEA-COMP:10375"/>
        <dbReference type="ChEBI" id="CHEBI:33019"/>
        <dbReference type="ChEBI" id="CHEBI:57623"/>
        <dbReference type="ChEBI" id="CHEBI:74411"/>
        <dbReference type="ChEBI" id="CHEBI:74415"/>
        <dbReference type="EC" id="2.5.1.75"/>
    </reaction>
</comment>
<dbReference type="HAMAP" id="MF_00185">
    <property type="entry name" value="IPP_trans"/>
    <property type="match status" value="1"/>
</dbReference>
<dbReference type="Proteomes" id="UP000182761">
    <property type="component" value="Unassembled WGS sequence"/>
</dbReference>
<evidence type="ECO:0000256" key="1">
    <source>
        <dbReference type="ARBA" id="ARBA00001946"/>
    </source>
</evidence>
<evidence type="ECO:0000256" key="10">
    <source>
        <dbReference type="HAMAP-Rule" id="MF_00185"/>
    </source>
</evidence>
<feature type="binding site" evidence="10">
    <location>
        <begin position="13"/>
        <end position="20"/>
    </location>
    <ligand>
        <name>ATP</name>
        <dbReference type="ChEBI" id="CHEBI:30616"/>
    </ligand>
</feature>
<comment type="subunit">
    <text evidence="10">Monomer.</text>
</comment>
<reference evidence="14 15" key="1">
    <citation type="submission" date="2016-01" db="EMBL/GenBank/DDBJ databases">
        <authorList>
            <person name="McClelland M."/>
            <person name="Jain A."/>
            <person name="Saraogi P."/>
            <person name="Mendelson R."/>
            <person name="Westerman R."/>
            <person name="SanMiguel P."/>
            <person name="Csonka L."/>
        </authorList>
    </citation>
    <scope>NUCLEOTIDE SEQUENCE [LARGE SCALE GENOMIC DNA]</scope>
    <source>
        <strain evidence="14 15">R-53146</strain>
    </source>
</reference>